<dbReference type="GO" id="GO:0009001">
    <property type="term" value="F:serine O-acetyltransferase activity"/>
    <property type="evidence" value="ECO:0007669"/>
    <property type="project" value="UniProtKB-EC"/>
</dbReference>
<dbReference type="Gene3D" id="1.10.3130.10">
    <property type="entry name" value="serine acetyltransferase, domain 1"/>
    <property type="match status" value="1"/>
</dbReference>
<dbReference type="AlphaFoldDB" id="A7BDL0"/>
<dbReference type="EC" id="2.3.1.30" evidence="3"/>
<evidence type="ECO:0000256" key="1">
    <source>
        <dbReference type="ARBA" id="ARBA00004876"/>
    </source>
</evidence>
<dbReference type="InterPro" id="IPR018357">
    <property type="entry name" value="Hexapep_transf_CS"/>
</dbReference>
<dbReference type="Gene3D" id="2.160.10.10">
    <property type="entry name" value="Hexapeptide repeat proteins"/>
    <property type="match status" value="1"/>
</dbReference>
<evidence type="ECO:0000256" key="8">
    <source>
        <dbReference type="ARBA" id="ARBA00023192"/>
    </source>
</evidence>
<keyword evidence="6 11" id="KW-0808">Transferase</keyword>
<dbReference type="NCBIfam" id="TIGR01172">
    <property type="entry name" value="cysE"/>
    <property type="match status" value="1"/>
</dbReference>
<comment type="similarity">
    <text evidence="2">Belongs to the transferase hexapeptide repeat family.</text>
</comment>
<keyword evidence="7" id="KW-0677">Repeat</keyword>
<evidence type="ECO:0000313" key="12">
    <source>
        <dbReference type="Proteomes" id="UP000003553"/>
    </source>
</evidence>
<evidence type="ECO:0000256" key="7">
    <source>
        <dbReference type="ARBA" id="ARBA00022737"/>
    </source>
</evidence>
<dbReference type="EMBL" id="AAYI02000004">
    <property type="protein sequence ID" value="EDN81284.1"/>
    <property type="molecule type" value="Genomic_DNA"/>
</dbReference>
<evidence type="ECO:0000313" key="11">
    <source>
        <dbReference type="EMBL" id="EDN81284.1"/>
    </source>
</evidence>
<keyword evidence="12" id="KW-1185">Reference proteome</keyword>
<dbReference type="InterPro" id="IPR053376">
    <property type="entry name" value="Serine_acetyltransferase"/>
</dbReference>
<organism evidence="11 12">
    <name type="scientific">Schaalia dentiphila ATCC 17982</name>
    <dbReference type="NCBI Taxonomy" id="411466"/>
    <lineage>
        <taxon>Bacteria</taxon>
        <taxon>Bacillati</taxon>
        <taxon>Actinomycetota</taxon>
        <taxon>Actinomycetes</taxon>
        <taxon>Actinomycetales</taxon>
        <taxon>Actinomycetaceae</taxon>
        <taxon>Schaalia</taxon>
        <taxon>Schaalia dentiphila</taxon>
    </lineage>
</organism>
<dbReference type="FunFam" id="2.160.10.10:FF:000007">
    <property type="entry name" value="Serine acetyltransferase"/>
    <property type="match status" value="1"/>
</dbReference>
<evidence type="ECO:0000256" key="9">
    <source>
        <dbReference type="ARBA" id="ARBA00023315"/>
    </source>
</evidence>
<dbReference type="Pfam" id="PF00132">
    <property type="entry name" value="Hexapep"/>
    <property type="match status" value="1"/>
</dbReference>
<comment type="caution">
    <text evidence="11">The sequence shown here is derived from an EMBL/GenBank/DDBJ whole genome shotgun (WGS) entry which is preliminary data.</text>
</comment>
<dbReference type="PROSITE" id="PS00101">
    <property type="entry name" value="HEXAPEP_TRANSFERASES"/>
    <property type="match status" value="1"/>
</dbReference>
<dbReference type="InterPro" id="IPR011004">
    <property type="entry name" value="Trimer_LpxA-like_sf"/>
</dbReference>
<keyword evidence="5" id="KW-0028">Amino-acid biosynthesis</keyword>
<evidence type="ECO:0000256" key="3">
    <source>
        <dbReference type="ARBA" id="ARBA00013266"/>
    </source>
</evidence>
<evidence type="ECO:0000256" key="5">
    <source>
        <dbReference type="ARBA" id="ARBA00022605"/>
    </source>
</evidence>
<name>A7BDL0_9ACTO</name>
<dbReference type="InterPro" id="IPR005881">
    <property type="entry name" value="Ser_O-AcTrfase"/>
</dbReference>
<dbReference type="Proteomes" id="UP000003553">
    <property type="component" value="Unassembled WGS sequence"/>
</dbReference>
<dbReference type="InterPro" id="IPR001451">
    <property type="entry name" value="Hexapep"/>
</dbReference>
<keyword evidence="9 11" id="KW-0012">Acyltransferase</keyword>
<comment type="catalytic activity">
    <reaction evidence="10">
        <text>L-serine + acetyl-CoA = O-acetyl-L-serine + CoA</text>
        <dbReference type="Rhea" id="RHEA:24560"/>
        <dbReference type="ChEBI" id="CHEBI:33384"/>
        <dbReference type="ChEBI" id="CHEBI:57287"/>
        <dbReference type="ChEBI" id="CHEBI:57288"/>
        <dbReference type="ChEBI" id="CHEBI:58340"/>
        <dbReference type="EC" id="2.3.1.30"/>
    </reaction>
</comment>
<evidence type="ECO:0000256" key="4">
    <source>
        <dbReference type="ARBA" id="ARBA00018522"/>
    </source>
</evidence>
<dbReference type="GO" id="GO:0005737">
    <property type="term" value="C:cytoplasm"/>
    <property type="evidence" value="ECO:0007669"/>
    <property type="project" value="InterPro"/>
</dbReference>
<evidence type="ECO:0000256" key="10">
    <source>
        <dbReference type="ARBA" id="ARBA00049486"/>
    </source>
</evidence>
<dbReference type="NCBIfam" id="NF041874">
    <property type="entry name" value="EPS_EpsC"/>
    <property type="match status" value="1"/>
</dbReference>
<evidence type="ECO:0000256" key="2">
    <source>
        <dbReference type="ARBA" id="ARBA00007274"/>
    </source>
</evidence>
<dbReference type="eggNOG" id="COG1045">
    <property type="taxonomic scope" value="Bacteria"/>
</dbReference>
<dbReference type="SUPFAM" id="SSF51161">
    <property type="entry name" value="Trimeric LpxA-like enzymes"/>
    <property type="match status" value="1"/>
</dbReference>
<dbReference type="CDD" id="cd03354">
    <property type="entry name" value="LbH_SAT"/>
    <property type="match status" value="1"/>
</dbReference>
<dbReference type="PANTHER" id="PTHR42811">
    <property type="entry name" value="SERINE ACETYLTRANSFERASE"/>
    <property type="match status" value="1"/>
</dbReference>
<sequence>MSGATCAFLSQSTVQEEPVKLTVRALSKTLSRALPTKALGLFREDLVTAQRRDPAATSALEIALTYPGVHALWTHRVSHALWTHGAHTPARALSSMARAVTGVDIHPEATIGRRVFIDHATGVVIGQTAEVGNDVVIFHGVTLGGVAMTPGKRHPTVGDHVMIGAGAKVLGPITVGTGVKIGANAVVVKDVPCGNVAIGVPARLLPKPEKDTRDRDLIVDPNYFFEEPALYI</sequence>
<reference evidence="11" key="2">
    <citation type="submission" date="2015-05" db="EMBL/GenBank/DDBJ databases">
        <title>Draft genome sequence of Actinomyces odontolyticus (ATCC 17982).</title>
        <authorList>
            <person name="Sudarsanam P."/>
            <person name="Ley R."/>
            <person name="Guruge J."/>
            <person name="Turnbaugh P.J."/>
            <person name="Mahowald M."/>
            <person name="Liep D."/>
            <person name="Gordon J."/>
        </authorList>
    </citation>
    <scope>NUCLEOTIDE SEQUENCE</scope>
    <source>
        <strain evidence="11">ATCC 17982</strain>
    </source>
</reference>
<dbReference type="HOGENOM" id="CLU_051638_10_1_11"/>
<comment type="pathway">
    <text evidence="1">Amino-acid biosynthesis; L-cysteine biosynthesis; L-cysteine from L-serine: step 1/2.</text>
</comment>
<keyword evidence="8" id="KW-0198">Cysteine biosynthesis</keyword>
<reference evidence="11" key="1">
    <citation type="submission" date="2007-04" db="EMBL/GenBank/DDBJ databases">
        <authorList>
            <person name="Fulton L."/>
            <person name="Clifton S."/>
            <person name="Fulton B."/>
            <person name="Xu J."/>
            <person name="Minx P."/>
            <person name="Pepin K.H."/>
            <person name="Johnson M."/>
            <person name="Thiruvilangam P."/>
            <person name="Bhonagiri V."/>
            <person name="Nash W.E."/>
            <person name="Mardis E.R."/>
            <person name="Wilson R.K."/>
        </authorList>
    </citation>
    <scope>NUCLEOTIDE SEQUENCE [LARGE SCALE GENOMIC DNA]</scope>
    <source>
        <strain evidence="11">ATCC 17982</strain>
    </source>
</reference>
<gene>
    <name evidence="11" type="primary">cysE</name>
    <name evidence="11" type="ORF">ACTODO_01752</name>
</gene>
<proteinExistence type="inferred from homology"/>
<dbReference type="InterPro" id="IPR042122">
    <property type="entry name" value="Ser_AcTrfase_N_sf"/>
</dbReference>
<protein>
    <recommendedName>
        <fullName evidence="4">Serine acetyltransferase</fullName>
        <ecNumber evidence="3">2.3.1.30</ecNumber>
    </recommendedName>
</protein>
<accession>A7BDL0</accession>
<dbReference type="GO" id="GO:0006535">
    <property type="term" value="P:cysteine biosynthetic process from serine"/>
    <property type="evidence" value="ECO:0007669"/>
    <property type="project" value="InterPro"/>
</dbReference>
<dbReference type="InterPro" id="IPR045304">
    <property type="entry name" value="LbH_SAT"/>
</dbReference>
<evidence type="ECO:0000256" key="6">
    <source>
        <dbReference type="ARBA" id="ARBA00022679"/>
    </source>
</evidence>